<evidence type="ECO:0000313" key="2">
    <source>
        <dbReference type="EMBL" id="KAJ1361395.1"/>
    </source>
</evidence>
<sequence>MTSVDESGVGVVRAKKRGRPAKPKAATTTDSEESTAAFNSVNDPSAPLEKKRGRKSLAEAGKEAPSKGFRVVIAIWLSLRHQRNVVDYRHGLTLNIQMHLTMSIMRSQRNNRKRTSGTSASDATVNGAPPRKRGRPSKKRNGWLKFGW</sequence>
<name>A0AAD5MMQ7_PARTN</name>
<dbReference type="InterPro" id="IPR017956">
    <property type="entry name" value="AT_hook_DNA-bd_motif"/>
</dbReference>
<evidence type="ECO:0000256" key="1">
    <source>
        <dbReference type="SAM" id="MobiDB-lite"/>
    </source>
</evidence>
<dbReference type="AlphaFoldDB" id="A0AAD5MMQ7"/>
<dbReference type="GO" id="GO:0003677">
    <property type="term" value="F:DNA binding"/>
    <property type="evidence" value="ECO:0007669"/>
    <property type="project" value="InterPro"/>
</dbReference>
<protein>
    <submittedName>
        <fullName evidence="2">Uncharacterized protein</fullName>
    </submittedName>
</protein>
<feature type="compositionally biased region" description="Basic and acidic residues" evidence="1">
    <location>
        <begin position="56"/>
        <end position="65"/>
    </location>
</feature>
<dbReference type="Proteomes" id="UP001196413">
    <property type="component" value="Unassembled WGS sequence"/>
</dbReference>
<accession>A0AAD5MMQ7</accession>
<keyword evidence="3" id="KW-1185">Reference proteome</keyword>
<organism evidence="2 3">
    <name type="scientific">Parelaphostrongylus tenuis</name>
    <name type="common">Meningeal worm</name>
    <dbReference type="NCBI Taxonomy" id="148309"/>
    <lineage>
        <taxon>Eukaryota</taxon>
        <taxon>Metazoa</taxon>
        <taxon>Ecdysozoa</taxon>
        <taxon>Nematoda</taxon>
        <taxon>Chromadorea</taxon>
        <taxon>Rhabditida</taxon>
        <taxon>Rhabditina</taxon>
        <taxon>Rhabditomorpha</taxon>
        <taxon>Strongyloidea</taxon>
        <taxon>Metastrongylidae</taxon>
        <taxon>Parelaphostrongylus</taxon>
    </lineage>
</organism>
<reference evidence="2" key="1">
    <citation type="submission" date="2021-06" db="EMBL/GenBank/DDBJ databases">
        <title>Parelaphostrongylus tenuis whole genome reference sequence.</title>
        <authorList>
            <person name="Garwood T.J."/>
            <person name="Larsen P.A."/>
            <person name="Fountain-Jones N.M."/>
            <person name="Garbe J.R."/>
            <person name="Macchietto M.G."/>
            <person name="Kania S.A."/>
            <person name="Gerhold R.W."/>
            <person name="Richards J.E."/>
            <person name="Wolf T.M."/>
        </authorList>
    </citation>
    <scope>NUCLEOTIDE SEQUENCE</scope>
    <source>
        <strain evidence="2">MNPRO001-30</strain>
        <tissue evidence="2">Meninges</tissue>
    </source>
</reference>
<comment type="caution">
    <text evidence="2">The sequence shown here is derived from an EMBL/GenBank/DDBJ whole genome shotgun (WGS) entry which is preliminary data.</text>
</comment>
<gene>
    <name evidence="2" type="ORF">KIN20_020635</name>
</gene>
<feature type="region of interest" description="Disordered" evidence="1">
    <location>
        <begin position="108"/>
        <end position="148"/>
    </location>
</feature>
<feature type="compositionally biased region" description="Basic residues" evidence="1">
    <location>
        <begin position="130"/>
        <end position="142"/>
    </location>
</feature>
<proteinExistence type="predicted"/>
<dbReference type="PRINTS" id="PR00929">
    <property type="entry name" value="ATHOOK"/>
</dbReference>
<feature type="compositionally biased region" description="Basic residues" evidence="1">
    <location>
        <begin position="13"/>
        <end position="22"/>
    </location>
</feature>
<feature type="compositionally biased region" description="Low complexity" evidence="1">
    <location>
        <begin position="23"/>
        <end position="37"/>
    </location>
</feature>
<feature type="region of interest" description="Disordered" evidence="1">
    <location>
        <begin position="1"/>
        <end position="65"/>
    </location>
</feature>
<dbReference type="EMBL" id="JAHQIW010004197">
    <property type="protein sequence ID" value="KAJ1361395.1"/>
    <property type="molecule type" value="Genomic_DNA"/>
</dbReference>
<evidence type="ECO:0000313" key="3">
    <source>
        <dbReference type="Proteomes" id="UP001196413"/>
    </source>
</evidence>